<keyword evidence="3" id="KW-1185">Reference proteome</keyword>
<dbReference type="Pfam" id="PF04909">
    <property type="entry name" value="Amidohydro_2"/>
    <property type="match status" value="1"/>
</dbReference>
<dbReference type="OrthoDB" id="3364440at2759"/>
<protein>
    <recommendedName>
        <fullName evidence="1">Amidohydrolase-related domain-containing protein</fullName>
    </recommendedName>
</protein>
<dbReference type="PANTHER" id="PTHR43383">
    <property type="entry name" value="NODULIN 6"/>
    <property type="match status" value="1"/>
</dbReference>
<sequence>MSSIKISDDKFPALRAATLTFPAIDNHAHPLLRKESRNDLPYEGVISEASGQALAKDAVHTLACMRATPQLAKLLGLPDTATWEEVKAKRTEYDYEQLCKISFESMAIDTILIDDDLDDRNAVYDIAWHDQFTKNKSRRIVRVEVVAEGILRRLLEPHLMTDTLNVVPILRDFTVAIRAALIEHAQDPNVAGFKSIICYRTGLDVSMYSSQAGLKFSLLDVFKMLQAEGKIRLAHKDLNDLVVRTTLEVAGEHQKPVQFHTGLGDNDINLIFSSPARLQQVIRHYTRTPFVLLHSSYPYTREAGYLASVYSNVYLDFGEVFPLVSAQGQKSILHQLLELTPTSKLLWSTDGHYWPESYYLGALQSRHTLYQVLGESIELGSLTEAQAVNITEKVLFRTANTLYGLDLTP</sequence>
<dbReference type="PANTHER" id="PTHR43383:SF2">
    <property type="entry name" value="AMIDOHYDROLASE 2 FAMILY PROTEIN"/>
    <property type="match status" value="1"/>
</dbReference>
<dbReference type="InterPro" id="IPR006680">
    <property type="entry name" value="Amidohydro-rel"/>
</dbReference>
<evidence type="ECO:0000313" key="3">
    <source>
        <dbReference type="Proteomes" id="UP000807342"/>
    </source>
</evidence>
<dbReference type="AlphaFoldDB" id="A0A9P6C2P4"/>
<organism evidence="2 3">
    <name type="scientific">Macrolepiota fuliginosa MF-IS2</name>
    <dbReference type="NCBI Taxonomy" id="1400762"/>
    <lineage>
        <taxon>Eukaryota</taxon>
        <taxon>Fungi</taxon>
        <taxon>Dikarya</taxon>
        <taxon>Basidiomycota</taxon>
        <taxon>Agaricomycotina</taxon>
        <taxon>Agaricomycetes</taxon>
        <taxon>Agaricomycetidae</taxon>
        <taxon>Agaricales</taxon>
        <taxon>Agaricineae</taxon>
        <taxon>Agaricaceae</taxon>
        <taxon>Macrolepiota</taxon>
    </lineage>
</organism>
<dbReference type="Proteomes" id="UP000807342">
    <property type="component" value="Unassembled WGS sequence"/>
</dbReference>
<proteinExistence type="predicted"/>
<dbReference type="Gene3D" id="3.20.20.140">
    <property type="entry name" value="Metal-dependent hydrolases"/>
    <property type="match status" value="1"/>
</dbReference>
<feature type="domain" description="Amidohydrolase-related" evidence="1">
    <location>
        <begin position="180"/>
        <end position="364"/>
    </location>
</feature>
<reference evidence="2" key="1">
    <citation type="submission" date="2020-11" db="EMBL/GenBank/DDBJ databases">
        <authorList>
            <consortium name="DOE Joint Genome Institute"/>
            <person name="Ahrendt S."/>
            <person name="Riley R."/>
            <person name="Andreopoulos W."/>
            <person name="Labutti K."/>
            <person name="Pangilinan J."/>
            <person name="Ruiz-Duenas F.J."/>
            <person name="Barrasa J.M."/>
            <person name="Sanchez-Garcia M."/>
            <person name="Camarero S."/>
            <person name="Miyauchi S."/>
            <person name="Serrano A."/>
            <person name="Linde D."/>
            <person name="Babiker R."/>
            <person name="Drula E."/>
            <person name="Ayuso-Fernandez I."/>
            <person name="Pacheco R."/>
            <person name="Padilla G."/>
            <person name="Ferreira P."/>
            <person name="Barriuso J."/>
            <person name="Kellner H."/>
            <person name="Castanera R."/>
            <person name="Alfaro M."/>
            <person name="Ramirez L."/>
            <person name="Pisabarro A.G."/>
            <person name="Kuo A."/>
            <person name="Tritt A."/>
            <person name="Lipzen A."/>
            <person name="He G."/>
            <person name="Yan M."/>
            <person name="Ng V."/>
            <person name="Cullen D."/>
            <person name="Martin F."/>
            <person name="Rosso M.-N."/>
            <person name="Henrissat B."/>
            <person name="Hibbett D."/>
            <person name="Martinez A.T."/>
            <person name="Grigoriev I.V."/>
        </authorList>
    </citation>
    <scope>NUCLEOTIDE SEQUENCE</scope>
    <source>
        <strain evidence="2">MF-IS2</strain>
    </source>
</reference>
<dbReference type="EMBL" id="MU151240">
    <property type="protein sequence ID" value="KAF9446543.1"/>
    <property type="molecule type" value="Genomic_DNA"/>
</dbReference>
<name>A0A9P6C2P4_9AGAR</name>
<comment type="caution">
    <text evidence="2">The sequence shown here is derived from an EMBL/GenBank/DDBJ whole genome shotgun (WGS) entry which is preliminary data.</text>
</comment>
<dbReference type="InterPro" id="IPR032466">
    <property type="entry name" value="Metal_Hydrolase"/>
</dbReference>
<evidence type="ECO:0000259" key="1">
    <source>
        <dbReference type="Pfam" id="PF04909"/>
    </source>
</evidence>
<gene>
    <name evidence="2" type="ORF">P691DRAFT_673351</name>
</gene>
<accession>A0A9P6C2P4</accession>
<evidence type="ECO:0000313" key="2">
    <source>
        <dbReference type="EMBL" id="KAF9446543.1"/>
    </source>
</evidence>
<dbReference type="GO" id="GO:0016787">
    <property type="term" value="F:hydrolase activity"/>
    <property type="evidence" value="ECO:0007669"/>
    <property type="project" value="InterPro"/>
</dbReference>
<dbReference type="SUPFAM" id="SSF51556">
    <property type="entry name" value="Metallo-dependent hydrolases"/>
    <property type="match status" value="1"/>
</dbReference>